<keyword evidence="2" id="KW-0169">Cobalamin biosynthesis</keyword>
<dbReference type="NCBIfam" id="TIGR02469">
    <property type="entry name" value="CbiT"/>
    <property type="match status" value="1"/>
</dbReference>
<dbReference type="PIRSF" id="PIRSF036428">
    <property type="entry name" value="CobL"/>
    <property type="match status" value="1"/>
</dbReference>
<reference evidence="7 8" key="1">
    <citation type="submission" date="2019-05" db="EMBL/GenBank/DDBJ databases">
        <authorList>
            <person name="Zhou X."/>
        </authorList>
    </citation>
    <scope>NUCLEOTIDE SEQUENCE [LARGE SCALE GENOMIC DNA]</scope>
    <source>
        <strain evidence="7 8">DSM 432</strain>
    </source>
</reference>
<name>A0A6C1KCK4_XANAU</name>
<accession>A0A6C1KCK4</accession>
<dbReference type="CDD" id="cd11644">
    <property type="entry name" value="Precorrin-6Y-MT"/>
    <property type="match status" value="1"/>
</dbReference>
<dbReference type="GeneID" id="95775531"/>
<evidence type="ECO:0000313" key="8">
    <source>
        <dbReference type="Proteomes" id="UP000305131"/>
    </source>
</evidence>
<proteinExistence type="predicted"/>
<evidence type="ECO:0000256" key="3">
    <source>
        <dbReference type="ARBA" id="ARBA00022603"/>
    </source>
</evidence>
<protein>
    <submittedName>
        <fullName evidence="7">Precorrin-6y C5,15-methyltransferase (Decarboxylating) subunit CbiE</fullName>
    </submittedName>
</protein>
<evidence type="ECO:0000256" key="4">
    <source>
        <dbReference type="ARBA" id="ARBA00022679"/>
    </source>
</evidence>
<gene>
    <name evidence="7" type="primary">cbiE</name>
    <name evidence="7" type="ORF">FBQ73_18945</name>
</gene>
<dbReference type="GO" id="GO:0009236">
    <property type="term" value="P:cobalamin biosynthetic process"/>
    <property type="evidence" value="ECO:0007669"/>
    <property type="project" value="UniProtKB-UniPathway"/>
</dbReference>
<dbReference type="PANTHER" id="PTHR43182:SF1">
    <property type="entry name" value="COBALT-PRECORRIN-7 C(5)-METHYLTRANSFERASE"/>
    <property type="match status" value="1"/>
</dbReference>
<dbReference type="RefSeq" id="WP_138401041.1">
    <property type="nucleotide sequence ID" value="NZ_JBAFVI010000006.1"/>
</dbReference>
<evidence type="ECO:0000313" key="7">
    <source>
        <dbReference type="EMBL" id="TLX41531.1"/>
    </source>
</evidence>
<dbReference type="OrthoDB" id="9787825at2"/>
<dbReference type="GO" id="GO:0008276">
    <property type="term" value="F:protein methyltransferase activity"/>
    <property type="evidence" value="ECO:0007669"/>
    <property type="project" value="InterPro"/>
</dbReference>
<keyword evidence="4 7" id="KW-0808">Transferase</keyword>
<dbReference type="Pfam" id="PF00590">
    <property type="entry name" value="TP_methylase"/>
    <property type="match status" value="1"/>
</dbReference>
<dbReference type="InterPro" id="IPR029063">
    <property type="entry name" value="SAM-dependent_MTases_sf"/>
</dbReference>
<keyword evidence="5" id="KW-0949">S-adenosyl-L-methionine</keyword>
<evidence type="ECO:0000256" key="5">
    <source>
        <dbReference type="ARBA" id="ARBA00022691"/>
    </source>
</evidence>
<dbReference type="SUPFAM" id="SSF53790">
    <property type="entry name" value="Tetrapyrrole methylase"/>
    <property type="match status" value="1"/>
</dbReference>
<dbReference type="Gene3D" id="3.30.950.10">
    <property type="entry name" value="Methyltransferase, Cobalt-precorrin-4 Transmethylase, Domain 2"/>
    <property type="match status" value="1"/>
</dbReference>
<organism evidence="7 8">
    <name type="scientific">Xanthobacter autotrophicus</name>
    <dbReference type="NCBI Taxonomy" id="280"/>
    <lineage>
        <taxon>Bacteria</taxon>
        <taxon>Pseudomonadati</taxon>
        <taxon>Pseudomonadota</taxon>
        <taxon>Alphaproteobacteria</taxon>
        <taxon>Hyphomicrobiales</taxon>
        <taxon>Xanthobacteraceae</taxon>
        <taxon>Xanthobacter</taxon>
    </lineage>
</organism>
<evidence type="ECO:0000256" key="2">
    <source>
        <dbReference type="ARBA" id="ARBA00022573"/>
    </source>
</evidence>
<keyword evidence="3 7" id="KW-0489">Methyltransferase</keyword>
<dbReference type="Gene3D" id="3.40.1010.10">
    <property type="entry name" value="Cobalt-precorrin-4 Transmethylase, Domain 1"/>
    <property type="match status" value="1"/>
</dbReference>
<dbReference type="InterPro" id="IPR000878">
    <property type="entry name" value="4pyrrol_Mease"/>
</dbReference>
<dbReference type="NCBIfam" id="TIGR02467">
    <property type="entry name" value="CbiE"/>
    <property type="match status" value="1"/>
</dbReference>
<dbReference type="Proteomes" id="UP000305131">
    <property type="component" value="Unassembled WGS sequence"/>
</dbReference>
<dbReference type="InterPro" id="IPR012818">
    <property type="entry name" value="CbiE"/>
</dbReference>
<dbReference type="SUPFAM" id="SSF53335">
    <property type="entry name" value="S-adenosyl-L-methionine-dependent methyltransferases"/>
    <property type="match status" value="1"/>
</dbReference>
<dbReference type="InterPro" id="IPR035996">
    <property type="entry name" value="4pyrrol_Methylase_sf"/>
</dbReference>
<evidence type="ECO:0000256" key="1">
    <source>
        <dbReference type="ARBA" id="ARBA00004953"/>
    </source>
</evidence>
<dbReference type="GO" id="GO:0032259">
    <property type="term" value="P:methylation"/>
    <property type="evidence" value="ECO:0007669"/>
    <property type="project" value="UniProtKB-KW"/>
</dbReference>
<dbReference type="EMBL" id="VAUP01000037">
    <property type="protein sequence ID" value="TLX41531.1"/>
    <property type="molecule type" value="Genomic_DNA"/>
</dbReference>
<dbReference type="InterPro" id="IPR050714">
    <property type="entry name" value="Cobalamin_biosynth_MTase"/>
</dbReference>
<dbReference type="InterPro" id="IPR014776">
    <property type="entry name" value="4pyrrole_Mease_sub2"/>
</dbReference>
<sequence length="415" mass="42459">MAGISAPAGRWLSIVGIGEDGADGLSPAARAAISCAEIVFGGARHLALAGNLVTGEAQVWPSPFSLAGVLAARGRAVCVLASGDPFLYGVGASLARHVPADEMRAFPAPSAFSLAAARLGWALQEVDLISLHGRPLARLRPCLQDSARLILLTSDGSGPRQVADFVTAHGCGASRLVVLEALGGPSERVRETRADAFAFTDVAALNVVALEVAADTDAPLLPLASGLADDLFEHDGQITKREIRALTLSSLAPRRGELLWDIGAGAGSIAIEWLLAHPSLNAIAIEGHAERAARIGRNAGRLGVPHLKVVEGAAPGALAGLPPPDVIFLGGGASEPGVFEAALAALKPGGRLVANAVTLETEAVLLAAHARLGGDLVRIALARSTPVKGMTGWRPAMPVTQWRYGKPPKTEGGGA</sequence>
<dbReference type="PANTHER" id="PTHR43182">
    <property type="entry name" value="COBALT-PRECORRIN-6B C(15)-METHYLTRANSFERASE (DECARBOXYLATING)"/>
    <property type="match status" value="1"/>
</dbReference>
<feature type="domain" description="Tetrapyrrole methylase" evidence="6">
    <location>
        <begin position="12"/>
        <end position="195"/>
    </location>
</feature>
<dbReference type="CDD" id="cd02440">
    <property type="entry name" value="AdoMet_MTases"/>
    <property type="match status" value="1"/>
</dbReference>
<comment type="pathway">
    <text evidence="1">Cofactor biosynthesis; adenosylcobalamin biosynthesis.</text>
</comment>
<dbReference type="InterPro" id="IPR014008">
    <property type="entry name" value="Cbl_synth_MTase_CbiT"/>
</dbReference>
<evidence type="ECO:0000259" key="6">
    <source>
        <dbReference type="Pfam" id="PF00590"/>
    </source>
</evidence>
<dbReference type="AlphaFoldDB" id="A0A6C1KCK4"/>
<dbReference type="InterPro" id="IPR014777">
    <property type="entry name" value="4pyrrole_Mease_sub1"/>
</dbReference>
<dbReference type="Gene3D" id="3.40.50.150">
    <property type="entry name" value="Vaccinia Virus protein VP39"/>
    <property type="match status" value="1"/>
</dbReference>
<dbReference type="InterPro" id="IPR006365">
    <property type="entry name" value="Cbl_synth_CobL"/>
</dbReference>
<comment type="caution">
    <text evidence="7">The sequence shown here is derived from an EMBL/GenBank/DDBJ whole genome shotgun (WGS) entry which is preliminary data.</text>
</comment>
<dbReference type="UniPathway" id="UPA00148"/>